<proteinExistence type="predicted"/>
<keyword evidence="1" id="KW-0676">Redox-active center</keyword>
<dbReference type="InterPro" id="IPR036249">
    <property type="entry name" value="Thioredoxin-like_sf"/>
</dbReference>
<dbReference type="Pfam" id="PF10262">
    <property type="entry name" value="Rdx"/>
    <property type="match status" value="1"/>
</dbReference>
<reference evidence="2" key="1">
    <citation type="submission" date="2019-09" db="EMBL/GenBank/DDBJ databases">
        <title>Characterisation of the sponge microbiome using genome-centric metagenomics.</title>
        <authorList>
            <person name="Engelberts J.P."/>
            <person name="Robbins S.J."/>
            <person name="De Goeij J.M."/>
            <person name="Aranda M."/>
            <person name="Bell S.C."/>
            <person name="Webster N.S."/>
        </authorList>
    </citation>
    <scope>NUCLEOTIDE SEQUENCE</scope>
    <source>
        <strain evidence="2">SB0662_bin_9</strain>
    </source>
</reference>
<gene>
    <name evidence="2" type="ORF">F4Y08_03285</name>
</gene>
<dbReference type="Gene3D" id="3.40.30.10">
    <property type="entry name" value="Glutaredoxin"/>
    <property type="match status" value="1"/>
</dbReference>
<evidence type="ECO:0008006" key="3">
    <source>
        <dbReference type="Google" id="ProtNLM"/>
    </source>
</evidence>
<evidence type="ECO:0000256" key="1">
    <source>
        <dbReference type="ARBA" id="ARBA00023284"/>
    </source>
</evidence>
<comment type="caution">
    <text evidence="2">The sequence shown here is derived from an EMBL/GenBank/DDBJ whole genome shotgun (WGS) entry which is preliminary data.</text>
</comment>
<dbReference type="InterPro" id="IPR011893">
    <property type="entry name" value="Selenoprotein_Rdx-typ"/>
</dbReference>
<dbReference type="AlphaFoldDB" id="A0A6B1DRK1"/>
<name>A0A6B1DRK1_9CHLR</name>
<organism evidence="2">
    <name type="scientific">Caldilineaceae bacterium SB0662_bin_9</name>
    <dbReference type="NCBI Taxonomy" id="2605258"/>
    <lineage>
        <taxon>Bacteria</taxon>
        <taxon>Bacillati</taxon>
        <taxon>Chloroflexota</taxon>
        <taxon>Caldilineae</taxon>
        <taxon>Caldilineales</taxon>
        <taxon>Caldilineaceae</taxon>
    </lineage>
</organism>
<dbReference type="EMBL" id="VXPY01000017">
    <property type="protein sequence ID" value="MYD89352.1"/>
    <property type="molecule type" value="Genomic_DNA"/>
</dbReference>
<sequence>MAARAAEDLFTEFKSGIESMNLIASGGGRFEVVVDGDLIYSKAETGRHAEEGELVRLVAEATGMVPKSMEAVA</sequence>
<evidence type="ECO:0000313" key="2">
    <source>
        <dbReference type="EMBL" id="MYD89352.1"/>
    </source>
</evidence>
<dbReference type="SUPFAM" id="SSF52833">
    <property type="entry name" value="Thioredoxin-like"/>
    <property type="match status" value="1"/>
</dbReference>
<accession>A0A6B1DRK1</accession>
<protein>
    <recommendedName>
        <fullName evidence="3">SelT/SelW/SelH family protein</fullName>
    </recommendedName>
</protein>